<accession>X0VFX6</accession>
<reference evidence="2" key="1">
    <citation type="journal article" date="2014" name="Front. Microbiol.">
        <title>High frequency of phylogenetically diverse reductive dehalogenase-homologous genes in deep subseafloor sedimentary metagenomes.</title>
        <authorList>
            <person name="Kawai M."/>
            <person name="Futagami T."/>
            <person name="Toyoda A."/>
            <person name="Takaki Y."/>
            <person name="Nishi S."/>
            <person name="Hori S."/>
            <person name="Arai W."/>
            <person name="Tsubouchi T."/>
            <person name="Morono Y."/>
            <person name="Uchiyama I."/>
            <person name="Ito T."/>
            <person name="Fujiyama A."/>
            <person name="Inagaki F."/>
            <person name="Takami H."/>
        </authorList>
    </citation>
    <scope>NUCLEOTIDE SEQUENCE</scope>
    <source>
        <strain evidence="2">Expedition CK06-06</strain>
    </source>
</reference>
<evidence type="ECO:0000256" key="1">
    <source>
        <dbReference type="SAM" id="MobiDB-lite"/>
    </source>
</evidence>
<evidence type="ECO:0000313" key="2">
    <source>
        <dbReference type="EMBL" id="GAG10117.1"/>
    </source>
</evidence>
<protein>
    <submittedName>
        <fullName evidence="2">Uncharacterized protein</fullName>
    </submittedName>
</protein>
<dbReference type="EMBL" id="BARS01029921">
    <property type="protein sequence ID" value="GAG10117.1"/>
    <property type="molecule type" value="Genomic_DNA"/>
</dbReference>
<sequence>MKHSDRIGKLEQATGTGGEQKQRKVRIRGARDLLWEYAIAEVDGVAKVVDERVVLPEEEAQRRGTPEAEARGRARSSLRYYAEWAGKFPDEYPRLSDQLDYARQHATPGDDEGQLYDDVCRELLAEVT</sequence>
<dbReference type="AlphaFoldDB" id="X0VFX6"/>
<proteinExistence type="predicted"/>
<comment type="caution">
    <text evidence="2">The sequence shown here is derived from an EMBL/GenBank/DDBJ whole genome shotgun (WGS) entry which is preliminary data.</text>
</comment>
<name>X0VFX6_9ZZZZ</name>
<organism evidence="2">
    <name type="scientific">marine sediment metagenome</name>
    <dbReference type="NCBI Taxonomy" id="412755"/>
    <lineage>
        <taxon>unclassified sequences</taxon>
        <taxon>metagenomes</taxon>
        <taxon>ecological metagenomes</taxon>
    </lineage>
</organism>
<gene>
    <name evidence="2" type="ORF">S01H1_46712</name>
</gene>
<feature type="region of interest" description="Disordered" evidence="1">
    <location>
        <begin position="1"/>
        <end position="23"/>
    </location>
</feature>